<organism evidence="2 3">
    <name type="scientific">Pectobacterium carotovorum subsp. carotovorum (strain PC1)</name>
    <dbReference type="NCBI Taxonomy" id="561230"/>
    <lineage>
        <taxon>Bacteria</taxon>
        <taxon>Pseudomonadati</taxon>
        <taxon>Pseudomonadota</taxon>
        <taxon>Gammaproteobacteria</taxon>
        <taxon>Enterobacterales</taxon>
        <taxon>Pectobacteriaceae</taxon>
        <taxon>Pectobacterium</taxon>
    </lineage>
</organism>
<dbReference type="STRING" id="561230.PC1_0965"/>
<proteinExistence type="predicted"/>
<dbReference type="EMBL" id="CP001657">
    <property type="protein sequence ID" value="ACT12015.1"/>
    <property type="molecule type" value="Genomic_DNA"/>
</dbReference>
<sequence length="39" mass="4092">MSGKLANRLAHSNNSGKIGFASLPQSGNVALTSNNGYQW</sequence>
<accession>C6DAK7</accession>
<reference evidence="2 3" key="1">
    <citation type="submission" date="2009-07" db="EMBL/GenBank/DDBJ databases">
        <title>Complete sequence of Pectobacterium carotovorum subsp. carotovorum PC1.</title>
        <authorList>
            <consortium name="US DOE Joint Genome Institute"/>
            <person name="Lucas S."/>
            <person name="Copeland A."/>
            <person name="Lapidus A."/>
            <person name="Glavina del Rio T."/>
            <person name="Tice H."/>
            <person name="Bruce D."/>
            <person name="Goodwin L."/>
            <person name="Pitluck S."/>
            <person name="Munk A.C."/>
            <person name="Brettin T."/>
            <person name="Detter J.C."/>
            <person name="Han C."/>
            <person name="Tapia R."/>
            <person name="Larimer F."/>
            <person name="Land M."/>
            <person name="Hauser L."/>
            <person name="Kyrpides N."/>
            <person name="Mikhailova N."/>
            <person name="Balakrishnan V."/>
            <person name="Glasner J."/>
            <person name="Perna N.T."/>
        </authorList>
    </citation>
    <scope>NUCLEOTIDE SEQUENCE [LARGE SCALE GENOMIC DNA]</scope>
    <source>
        <strain evidence="2 3">PC1</strain>
    </source>
</reference>
<feature type="compositionally biased region" description="Polar residues" evidence="1">
    <location>
        <begin position="23"/>
        <end position="39"/>
    </location>
</feature>
<dbReference type="AlphaFoldDB" id="C6DAK7"/>
<dbReference type="Proteomes" id="UP000002736">
    <property type="component" value="Chromosome"/>
</dbReference>
<name>C6DAK7_PECCP</name>
<feature type="region of interest" description="Disordered" evidence="1">
    <location>
        <begin position="1"/>
        <end position="39"/>
    </location>
</feature>
<dbReference type="HOGENOM" id="CLU_3314179_0_0_6"/>
<dbReference type="KEGG" id="pct:PC1_0965"/>
<gene>
    <name evidence="2" type="ordered locus">PC1_0965</name>
</gene>
<evidence type="ECO:0000256" key="1">
    <source>
        <dbReference type="SAM" id="MobiDB-lite"/>
    </source>
</evidence>
<evidence type="ECO:0000313" key="2">
    <source>
        <dbReference type="EMBL" id="ACT12015.1"/>
    </source>
</evidence>
<protein>
    <submittedName>
        <fullName evidence="2">Uncharacterized protein</fullName>
    </submittedName>
</protein>
<evidence type="ECO:0000313" key="3">
    <source>
        <dbReference type="Proteomes" id="UP000002736"/>
    </source>
</evidence>